<dbReference type="HOGENOM" id="CLU_1940098_0_0_1"/>
<feature type="compositionally biased region" description="Basic and acidic residues" evidence="1">
    <location>
        <begin position="91"/>
        <end position="101"/>
    </location>
</feature>
<evidence type="ECO:0000313" key="4">
    <source>
        <dbReference type="Proteomes" id="UP000014760"/>
    </source>
</evidence>
<organism evidence="2">
    <name type="scientific">Capitella teleta</name>
    <name type="common">Polychaete worm</name>
    <dbReference type="NCBI Taxonomy" id="283909"/>
    <lineage>
        <taxon>Eukaryota</taxon>
        <taxon>Metazoa</taxon>
        <taxon>Spiralia</taxon>
        <taxon>Lophotrochozoa</taxon>
        <taxon>Annelida</taxon>
        <taxon>Polychaeta</taxon>
        <taxon>Sedentaria</taxon>
        <taxon>Scolecida</taxon>
        <taxon>Capitellidae</taxon>
        <taxon>Capitella</taxon>
    </lineage>
</organism>
<evidence type="ECO:0000313" key="3">
    <source>
        <dbReference type="EnsemblMetazoa" id="CapteP212300"/>
    </source>
</evidence>
<dbReference type="EMBL" id="AMQN01008524">
    <property type="status" value="NOT_ANNOTATED_CDS"/>
    <property type="molecule type" value="Genomic_DNA"/>
</dbReference>
<dbReference type="Proteomes" id="UP000014760">
    <property type="component" value="Unassembled WGS sequence"/>
</dbReference>
<sequence>MAMMKMLCSRSPRKRHPHSNGPTQHKDIEESESTVSFWWDESNMELTPLGRGKASPQDDSDEDSLVSFRLDPQRICVEVHREHGEEENEEEGGKEQDAEERQVAVSCMTDSQYDNLDAQGLYRLGLTFTF</sequence>
<reference evidence="3" key="3">
    <citation type="submission" date="2015-06" db="UniProtKB">
        <authorList>
            <consortium name="EnsemblMetazoa"/>
        </authorList>
    </citation>
    <scope>IDENTIFICATION</scope>
</reference>
<feature type="region of interest" description="Disordered" evidence="1">
    <location>
        <begin position="1"/>
        <end position="34"/>
    </location>
</feature>
<dbReference type="EMBL" id="KB303327">
    <property type="protein sequence ID" value="ELU03298.1"/>
    <property type="molecule type" value="Genomic_DNA"/>
</dbReference>
<reference evidence="2 4" key="2">
    <citation type="journal article" date="2013" name="Nature">
        <title>Insights into bilaterian evolution from three spiralian genomes.</title>
        <authorList>
            <person name="Simakov O."/>
            <person name="Marletaz F."/>
            <person name="Cho S.J."/>
            <person name="Edsinger-Gonzales E."/>
            <person name="Havlak P."/>
            <person name="Hellsten U."/>
            <person name="Kuo D.H."/>
            <person name="Larsson T."/>
            <person name="Lv J."/>
            <person name="Arendt D."/>
            <person name="Savage R."/>
            <person name="Osoegawa K."/>
            <person name="de Jong P."/>
            <person name="Grimwood J."/>
            <person name="Chapman J.A."/>
            <person name="Shapiro H."/>
            <person name="Aerts A."/>
            <person name="Otillar R.P."/>
            <person name="Terry A.Y."/>
            <person name="Boore J.L."/>
            <person name="Grigoriev I.V."/>
            <person name="Lindberg D.R."/>
            <person name="Seaver E.C."/>
            <person name="Weisblat D.A."/>
            <person name="Putnam N.H."/>
            <person name="Rokhsar D.S."/>
        </authorList>
    </citation>
    <scope>NUCLEOTIDE SEQUENCE</scope>
    <source>
        <strain evidence="2 4">I ESC-2004</strain>
    </source>
</reference>
<proteinExistence type="predicted"/>
<feature type="region of interest" description="Disordered" evidence="1">
    <location>
        <begin position="46"/>
        <end position="67"/>
    </location>
</feature>
<evidence type="ECO:0000256" key="1">
    <source>
        <dbReference type="SAM" id="MobiDB-lite"/>
    </source>
</evidence>
<feature type="region of interest" description="Disordered" evidence="1">
    <location>
        <begin position="80"/>
        <end position="101"/>
    </location>
</feature>
<protein>
    <submittedName>
        <fullName evidence="2 3">Uncharacterized protein</fullName>
    </submittedName>
</protein>
<keyword evidence="4" id="KW-1185">Reference proteome</keyword>
<gene>
    <name evidence="2" type="ORF">CAPTEDRAFT_212300</name>
</gene>
<name>R7UHK8_CAPTE</name>
<evidence type="ECO:0000313" key="2">
    <source>
        <dbReference type="EMBL" id="ELU03298.1"/>
    </source>
</evidence>
<dbReference type="EnsemblMetazoa" id="CapteT212300">
    <property type="protein sequence ID" value="CapteP212300"/>
    <property type="gene ID" value="CapteG212300"/>
</dbReference>
<dbReference type="AlphaFoldDB" id="R7UHK8"/>
<reference evidence="4" key="1">
    <citation type="submission" date="2012-12" db="EMBL/GenBank/DDBJ databases">
        <authorList>
            <person name="Hellsten U."/>
            <person name="Grimwood J."/>
            <person name="Chapman J.A."/>
            <person name="Shapiro H."/>
            <person name="Aerts A."/>
            <person name="Otillar R.P."/>
            <person name="Terry A.Y."/>
            <person name="Boore J.L."/>
            <person name="Simakov O."/>
            <person name="Marletaz F."/>
            <person name="Cho S.-J."/>
            <person name="Edsinger-Gonzales E."/>
            <person name="Havlak P."/>
            <person name="Kuo D.-H."/>
            <person name="Larsson T."/>
            <person name="Lv J."/>
            <person name="Arendt D."/>
            <person name="Savage R."/>
            <person name="Osoegawa K."/>
            <person name="de Jong P."/>
            <person name="Lindberg D.R."/>
            <person name="Seaver E.C."/>
            <person name="Weisblat D.A."/>
            <person name="Putnam N.H."/>
            <person name="Grigoriev I.V."/>
            <person name="Rokhsar D.S."/>
        </authorList>
    </citation>
    <scope>NUCLEOTIDE SEQUENCE</scope>
    <source>
        <strain evidence="4">I ESC-2004</strain>
    </source>
</reference>
<accession>R7UHK8</accession>